<sequence length="58" mass="6728">MGFGFQVRGWYWVEIRVSSGSHLRVWSQVEIGNHFFVWLDLGPKLGLEFRSGQGFRLG</sequence>
<dbReference type="Proteomes" id="UP000823775">
    <property type="component" value="Unassembled WGS sequence"/>
</dbReference>
<feature type="non-terminal residue" evidence="1">
    <location>
        <position position="58"/>
    </location>
</feature>
<keyword evidence="2" id="KW-1185">Reference proteome</keyword>
<dbReference type="EMBL" id="JACEIK010003611">
    <property type="protein sequence ID" value="MCD9642375.1"/>
    <property type="molecule type" value="Genomic_DNA"/>
</dbReference>
<proteinExistence type="predicted"/>
<organism evidence="1 2">
    <name type="scientific">Datura stramonium</name>
    <name type="common">Jimsonweed</name>
    <name type="synonym">Common thornapple</name>
    <dbReference type="NCBI Taxonomy" id="4076"/>
    <lineage>
        <taxon>Eukaryota</taxon>
        <taxon>Viridiplantae</taxon>
        <taxon>Streptophyta</taxon>
        <taxon>Embryophyta</taxon>
        <taxon>Tracheophyta</taxon>
        <taxon>Spermatophyta</taxon>
        <taxon>Magnoliopsida</taxon>
        <taxon>eudicotyledons</taxon>
        <taxon>Gunneridae</taxon>
        <taxon>Pentapetalae</taxon>
        <taxon>asterids</taxon>
        <taxon>lamiids</taxon>
        <taxon>Solanales</taxon>
        <taxon>Solanaceae</taxon>
        <taxon>Solanoideae</taxon>
        <taxon>Datureae</taxon>
        <taxon>Datura</taxon>
    </lineage>
</organism>
<reference evidence="1 2" key="1">
    <citation type="journal article" date="2021" name="BMC Genomics">
        <title>Datura genome reveals duplications of psychoactive alkaloid biosynthetic genes and high mutation rate following tissue culture.</title>
        <authorList>
            <person name="Rajewski A."/>
            <person name="Carter-House D."/>
            <person name="Stajich J."/>
            <person name="Litt A."/>
        </authorList>
    </citation>
    <scope>NUCLEOTIDE SEQUENCE [LARGE SCALE GENOMIC DNA]</scope>
    <source>
        <strain evidence="1">AR-01</strain>
    </source>
</reference>
<comment type="caution">
    <text evidence="1">The sequence shown here is derived from an EMBL/GenBank/DDBJ whole genome shotgun (WGS) entry which is preliminary data.</text>
</comment>
<accession>A0ABS8V8Q1</accession>
<evidence type="ECO:0000313" key="1">
    <source>
        <dbReference type="EMBL" id="MCD9642375.1"/>
    </source>
</evidence>
<gene>
    <name evidence="1" type="ORF">HAX54_029182</name>
</gene>
<name>A0ABS8V8Q1_DATST</name>
<evidence type="ECO:0000313" key="2">
    <source>
        <dbReference type="Proteomes" id="UP000823775"/>
    </source>
</evidence>
<protein>
    <submittedName>
        <fullName evidence="1">Uncharacterized protein</fullName>
    </submittedName>
</protein>